<evidence type="ECO:0000256" key="1">
    <source>
        <dbReference type="ARBA" id="ARBA00000085"/>
    </source>
</evidence>
<dbReference type="Gene3D" id="3.30.565.10">
    <property type="entry name" value="Histidine kinase-like ATPase, C-terminal domain"/>
    <property type="match status" value="1"/>
</dbReference>
<keyword evidence="4" id="KW-1003">Cell membrane</keyword>
<feature type="domain" description="Histidine kinase" evidence="15">
    <location>
        <begin position="87"/>
        <end position="294"/>
    </location>
</feature>
<dbReference type="RefSeq" id="WP_390409751.1">
    <property type="nucleotide sequence ID" value="NZ_BAABYW010000002.1"/>
</dbReference>
<keyword evidence="12" id="KW-0902">Two-component regulatory system</keyword>
<reference evidence="16 17" key="1">
    <citation type="submission" date="2024-04" db="EMBL/GenBank/DDBJ databases">
        <title>Defined microbial consortia suppress multidrug-resistant proinflammatory Enterobacteriaceae via ecological control.</title>
        <authorList>
            <person name="Furuichi M."/>
            <person name="Kawaguchi T."/>
            <person name="Pust M."/>
            <person name="Yasuma K."/>
            <person name="Plichta D."/>
            <person name="Hasegawa N."/>
            <person name="Ohya T."/>
            <person name="Bhattarai S."/>
            <person name="Sasajima S."/>
            <person name="Aoto Y."/>
            <person name="Tuganbaev T."/>
            <person name="Yaginuma M."/>
            <person name="Ueda M."/>
            <person name="Okahashi N."/>
            <person name="Amafuji K."/>
            <person name="Kiridooshi Y."/>
            <person name="Sugita K."/>
            <person name="Strazar M."/>
            <person name="Skelly A."/>
            <person name="Suda W."/>
            <person name="Hattori M."/>
            <person name="Nakamoto N."/>
            <person name="Caballero S."/>
            <person name="Norman J."/>
            <person name="Olle B."/>
            <person name="Tanoue T."/>
            <person name="Arita M."/>
            <person name="Bucci V."/>
            <person name="Atarashi K."/>
            <person name="Xavier R."/>
            <person name="Honda K."/>
        </authorList>
    </citation>
    <scope>NUCLEOTIDE SEQUENCE [LARGE SCALE GENOMIC DNA]</scope>
    <source>
        <strain evidence="17">k04-0078-D8-1</strain>
    </source>
</reference>
<evidence type="ECO:0000313" key="16">
    <source>
        <dbReference type="EMBL" id="GAA6411077.1"/>
    </source>
</evidence>
<dbReference type="PRINTS" id="PR01780">
    <property type="entry name" value="LANTIREGPROT"/>
</dbReference>
<dbReference type="EMBL" id="BAABYW010000002">
    <property type="protein sequence ID" value="GAA6411077.1"/>
    <property type="molecule type" value="Genomic_DNA"/>
</dbReference>
<evidence type="ECO:0000256" key="7">
    <source>
        <dbReference type="ARBA" id="ARBA00022692"/>
    </source>
</evidence>
<dbReference type="PROSITE" id="PS50109">
    <property type="entry name" value="HIS_KIN"/>
    <property type="match status" value="1"/>
</dbReference>
<dbReference type="CDD" id="cd00075">
    <property type="entry name" value="HATPase"/>
    <property type="match status" value="1"/>
</dbReference>
<keyword evidence="11 14" id="KW-1133">Transmembrane helix</keyword>
<evidence type="ECO:0000313" key="17">
    <source>
        <dbReference type="Proteomes" id="UP001600943"/>
    </source>
</evidence>
<keyword evidence="9 16" id="KW-0418">Kinase</keyword>
<dbReference type="Pfam" id="PF00512">
    <property type="entry name" value="HisKA"/>
    <property type="match status" value="1"/>
</dbReference>
<evidence type="ECO:0000256" key="13">
    <source>
        <dbReference type="ARBA" id="ARBA00023136"/>
    </source>
</evidence>
<dbReference type="InterPro" id="IPR003594">
    <property type="entry name" value="HATPase_dom"/>
</dbReference>
<evidence type="ECO:0000256" key="5">
    <source>
        <dbReference type="ARBA" id="ARBA00022553"/>
    </source>
</evidence>
<dbReference type="GO" id="GO:0016301">
    <property type="term" value="F:kinase activity"/>
    <property type="evidence" value="ECO:0007669"/>
    <property type="project" value="UniProtKB-KW"/>
</dbReference>
<dbReference type="SMART" id="SM00388">
    <property type="entry name" value="HisKA"/>
    <property type="match status" value="1"/>
</dbReference>
<keyword evidence="13 14" id="KW-0472">Membrane</keyword>
<dbReference type="PANTHER" id="PTHR45528:SF1">
    <property type="entry name" value="SENSOR HISTIDINE KINASE CPXA"/>
    <property type="match status" value="1"/>
</dbReference>
<keyword evidence="6" id="KW-0808">Transferase</keyword>
<dbReference type="PANTHER" id="PTHR45528">
    <property type="entry name" value="SENSOR HISTIDINE KINASE CPXA"/>
    <property type="match status" value="1"/>
</dbReference>
<gene>
    <name evidence="16" type="ORF">K040078D81_51940</name>
</gene>
<dbReference type="InterPro" id="IPR036890">
    <property type="entry name" value="HATPase_C_sf"/>
</dbReference>
<dbReference type="InterPro" id="IPR008358">
    <property type="entry name" value="Sig_transdc_His_kin/Pase_MprB"/>
</dbReference>
<dbReference type="SUPFAM" id="SSF55874">
    <property type="entry name" value="ATPase domain of HSP90 chaperone/DNA topoisomerase II/histidine kinase"/>
    <property type="match status" value="1"/>
</dbReference>
<evidence type="ECO:0000256" key="2">
    <source>
        <dbReference type="ARBA" id="ARBA00004651"/>
    </source>
</evidence>
<comment type="caution">
    <text evidence="16">The sequence shown here is derived from an EMBL/GenBank/DDBJ whole genome shotgun (WGS) entry which is preliminary data.</text>
</comment>
<dbReference type="Gene3D" id="1.10.287.130">
    <property type="match status" value="1"/>
</dbReference>
<evidence type="ECO:0000256" key="11">
    <source>
        <dbReference type="ARBA" id="ARBA00022989"/>
    </source>
</evidence>
<dbReference type="CDD" id="cd00082">
    <property type="entry name" value="HisKA"/>
    <property type="match status" value="1"/>
</dbReference>
<dbReference type="Proteomes" id="UP001600943">
    <property type="component" value="Unassembled WGS sequence"/>
</dbReference>
<evidence type="ECO:0000256" key="4">
    <source>
        <dbReference type="ARBA" id="ARBA00022475"/>
    </source>
</evidence>
<keyword evidence="10" id="KW-0067">ATP-binding</keyword>
<keyword evidence="17" id="KW-1185">Reference proteome</keyword>
<feature type="transmembrane region" description="Helical" evidence="14">
    <location>
        <begin position="6"/>
        <end position="22"/>
    </location>
</feature>
<comment type="catalytic activity">
    <reaction evidence="1">
        <text>ATP + protein L-histidine = ADP + protein N-phospho-L-histidine.</text>
        <dbReference type="EC" id="2.7.13.3"/>
    </reaction>
</comment>
<evidence type="ECO:0000256" key="3">
    <source>
        <dbReference type="ARBA" id="ARBA00012438"/>
    </source>
</evidence>
<organism evidence="16 17">
    <name type="scientific">Blautia hominis</name>
    <dbReference type="NCBI Taxonomy" id="2025493"/>
    <lineage>
        <taxon>Bacteria</taxon>
        <taxon>Bacillati</taxon>
        <taxon>Bacillota</taxon>
        <taxon>Clostridia</taxon>
        <taxon>Lachnospirales</taxon>
        <taxon>Lachnospiraceae</taxon>
        <taxon>Blautia</taxon>
    </lineage>
</organism>
<dbReference type="InterPro" id="IPR036097">
    <property type="entry name" value="HisK_dim/P_sf"/>
</dbReference>
<evidence type="ECO:0000259" key="15">
    <source>
        <dbReference type="PROSITE" id="PS50109"/>
    </source>
</evidence>
<sequence>MLLLIVVLIILLIIMFLTLLHYRREIVRLTRQLDVIEDGSQIELSASVRSKEFMALYQKLETLLGTFRASRFQYERSQKQLKKTISNIAHDIRTPLTSAAGYLQMLEECRDMDTQKRYISIVQSRLDELKEMLEELFLYTKLTNEDFVLECGPTPVFPVLCDAMVGLYHVFDEQGVEPEIQFDDESLLVLASPESLGRIFRNLINNALLHGAGGLCVVQKGDRITFSNPVENPSAIDPDQMFERFYKADSSRKKGSSGLGLAIVSELMRRMGGAVKAEIHGNFLDIELTFSLADKEI</sequence>
<evidence type="ECO:0000256" key="9">
    <source>
        <dbReference type="ARBA" id="ARBA00022777"/>
    </source>
</evidence>
<keyword evidence="8" id="KW-0547">Nucleotide-binding</keyword>
<dbReference type="InterPro" id="IPR005467">
    <property type="entry name" value="His_kinase_dom"/>
</dbReference>
<dbReference type="InterPro" id="IPR003661">
    <property type="entry name" value="HisK_dim/P_dom"/>
</dbReference>
<dbReference type="Pfam" id="PF02518">
    <property type="entry name" value="HATPase_c"/>
    <property type="match status" value="1"/>
</dbReference>
<evidence type="ECO:0000256" key="8">
    <source>
        <dbReference type="ARBA" id="ARBA00022741"/>
    </source>
</evidence>
<dbReference type="EC" id="2.7.13.3" evidence="3"/>
<evidence type="ECO:0000256" key="14">
    <source>
        <dbReference type="SAM" id="Phobius"/>
    </source>
</evidence>
<keyword evidence="7 14" id="KW-0812">Transmembrane</keyword>
<dbReference type="SUPFAM" id="SSF47384">
    <property type="entry name" value="Homodimeric domain of signal transducing histidine kinase"/>
    <property type="match status" value="1"/>
</dbReference>
<evidence type="ECO:0000256" key="12">
    <source>
        <dbReference type="ARBA" id="ARBA00023012"/>
    </source>
</evidence>
<protein>
    <recommendedName>
        <fullName evidence="3">histidine kinase</fullName>
        <ecNumber evidence="3">2.7.13.3</ecNumber>
    </recommendedName>
</protein>
<evidence type="ECO:0000256" key="6">
    <source>
        <dbReference type="ARBA" id="ARBA00022679"/>
    </source>
</evidence>
<accession>A0ABQ0BHZ0</accession>
<dbReference type="InterPro" id="IPR050398">
    <property type="entry name" value="HssS/ArlS-like"/>
</dbReference>
<dbReference type="SMART" id="SM00387">
    <property type="entry name" value="HATPase_c"/>
    <property type="match status" value="1"/>
</dbReference>
<comment type="subcellular location">
    <subcellularLocation>
        <location evidence="2">Cell membrane</location>
        <topology evidence="2">Multi-pass membrane protein</topology>
    </subcellularLocation>
</comment>
<evidence type="ECO:0000256" key="10">
    <source>
        <dbReference type="ARBA" id="ARBA00022840"/>
    </source>
</evidence>
<proteinExistence type="predicted"/>
<keyword evidence="5" id="KW-0597">Phosphoprotein</keyword>
<name>A0ABQ0BHZ0_9FIRM</name>